<keyword evidence="1" id="KW-0812">Transmembrane</keyword>
<dbReference type="Pfam" id="PF12836">
    <property type="entry name" value="HHH_3"/>
    <property type="match status" value="1"/>
</dbReference>
<keyword evidence="4" id="KW-1185">Reference proteome</keyword>
<feature type="transmembrane region" description="Helical" evidence="1">
    <location>
        <begin position="48"/>
        <end position="68"/>
    </location>
</feature>
<evidence type="ECO:0000313" key="3">
    <source>
        <dbReference type="EMBL" id="MBM7507609.1"/>
    </source>
</evidence>
<evidence type="ECO:0000313" key="4">
    <source>
        <dbReference type="Proteomes" id="UP000732378"/>
    </source>
</evidence>
<evidence type="ECO:0000259" key="2">
    <source>
        <dbReference type="Pfam" id="PF10708"/>
    </source>
</evidence>
<dbReference type="InterPro" id="IPR010994">
    <property type="entry name" value="RuvA_2-like"/>
</dbReference>
<keyword evidence="1" id="KW-1133">Transmembrane helix</keyword>
<evidence type="ECO:0000256" key="1">
    <source>
        <dbReference type="SAM" id="Phobius"/>
    </source>
</evidence>
<feature type="transmembrane region" description="Helical" evidence="1">
    <location>
        <begin position="109"/>
        <end position="132"/>
    </location>
</feature>
<dbReference type="SUPFAM" id="SSF47781">
    <property type="entry name" value="RuvA domain 2-like"/>
    <property type="match status" value="1"/>
</dbReference>
<comment type="caution">
    <text evidence="3">The sequence shown here is derived from an EMBL/GenBank/DDBJ whole genome shotgun (WGS) entry which is preliminary data.</text>
</comment>
<keyword evidence="1" id="KW-0472">Membrane</keyword>
<dbReference type="Pfam" id="PF10708">
    <property type="entry name" value="DUF2510"/>
    <property type="match status" value="1"/>
</dbReference>
<protein>
    <recommendedName>
        <fullName evidence="2">DUF2510 domain-containing protein</fullName>
    </recommendedName>
</protein>
<gene>
    <name evidence="3" type="ORF">JOE61_001423</name>
</gene>
<dbReference type="Proteomes" id="UP000732378">
    <property type="component" value="Unassembled WGS sequence"/>
</dbReference>
<feature type="transmembrane region" description="Helical" evidence="1">
    <location>
        <begin position="80"/>
        <end position="97"/>
    </location>
</feature>
<dbReference type="InterPro" id="IPR018929">
    <property type="entry name" value="DUF2510"/>
</dbReference>
<proteinExistence type="predicted"/>
<accession>A0ABS2M8T9</accession>
<sequence length="266" mass="28370">MNAQRAGWYADPHDQAQLRYWNGSAWTEHRSPKHGGLTPAQDGPTGRWYFVITLASLGLLAAVPFFHAASRLDRPQTRKAGTAIAAVSIVGFVLIGLSPTDEAGDPTGWLSSLGAVLMMSVMLVASLLLFGLRREVYRPSSTAAPLPVTPPSGNQGAMATVEQARRRRDEARKLAATDPMMARELGIGRPDVELGYDDGGLLDLNTATPAQLSTVCGLPPAVAHEVVTARSGLGRFLVVEDAIVFGQVGEEHAPTLRDRGLVITDL</sequence>
<dbReference type="RefSeq" id="WP_193670754.1">
    <property type="nucleotide sequence ID" value="NZ_JACDTV010000017.1"/>
</dbReference>
<reference evidence="3 4" key="1">
    <citation type="submission" date="2021-01" db="EMBL/GenBank/DDBJ databases">
        <title>Sequencing the genomes of 1000 actinobacteria strains.</title>
        <authorList>
            <person name="Klenk H.-P."/>
        </authorList>
    </citation>
    <scope>NUCLEOTIDE SEQUENCE [LARGE SCALE GENOMIC DNA]</scope>
    <source>
        <strain evidence="3 4">DSM 18239</strain>
    </source>
</reference>
<feature type="domain" description="DUF2510" evidence="2">
    <location>
        <begin position="6"/>
        <end position="33"/>
    </location>
</feature>
<name>A0ABS2M8T9_9ACTN</name>
<dbReference type="EMBL" id="JAFBBZ010000001">
    <property type="protein sequence ID" value="MBM7507609.1"/>
    <property type="molecule type" value="Genomic_DNA"/>
</dbReference>
<organism evidence="3 4">
    <name type="scientific">Nocardioides salarius</name>
    <dbReference type="NCBI Taxonomy" id="374513"/>
    <lineage>
        <taxon>Bacteria</taxon>
        <taxon>Bacillati</taxon>
        <taxon>Actinomycetota</taxon>
        <taxon>Actinomycetes</taxon>
        <taxon>Propionibacteriales</taxon>
        <taxon>Nocardioidaceae</taxon>
        <taxon>Nocardioides</taxon>
    </lineage>
</organism>